<dbReference type="Pfam" id="PF04471">
    <property type="entry name" value="Mrr_cat"/>
    <property type="match status" value="1"/>
</dbReference>
<keyword evidence="2" id="KW-0812">Transmembrane</keyword>
<dbReference type="InterPro" id="IPR052906">
    <property type="entry name" value="Type_IV_Methyl-Rstrct_Enzyme"/>
</dbReference>
<evidence type="ECO:0000313" key="4">
    <source>
        <dbReference type="EMBL" id="CAG9613400.1"/>
    </source>
</evidence>
<dbReference type="InterPro" id="IPR011856">
    <property type="entry name" value="tRNA_endonuc-like_dom_sf"/>
</dbReference>
<feature type="coiled-coil region" evidence="1">
    <location>
        <begin position="75"/>
        <end position="102"/>
    </location>
</feature>
<reference evidence="4 5" key="1">
    <citation type="submission" date="2021-10" db="EMBL/GenBank/DDBJ databases">
        <authorList>
            <person name="Criscuolo A."/>
        </authorList>
    </citation>
    <scope>NUCLEOTIDE SEQUENCE [LARGE SCALE GENOMIC DNA]</scope>
    <source>
        <strain evidence="5">CIP 111899</strain>
    </source>
</reference>
<feature type="domain" description="Restriction endonuclease type IV Mrr" evidence="3">
    <location>
        <begin position="109"/>
        <end position="220"/>
    </location>
</feature>
<keyword evidence="2" id="KW-0472">Membrane</keyword>
<dbReference type="RefSeq" id="WP_230575476.1">
    <property type="nucleotide sequence ID" value="NZ_CAKJTI010000012.1"/>
</dbReference>
<evidence type="ECO:0000256" key="1">
    <source>
        <dbReference type="SAM" id="Coils"/>
    </source>
</evidence>
<dbReference type="EMBL" id="CAKJTI010000012">
    <property type="protein sequence ID" value="CAG9613400.1"/>
    <property type="molecule type" value="Genomic_DNA"/>
</dbReference>
<gene>
    <name evidence="4" type="ORF">BACCIP111899_02615</name>
</gene>
<evidence type="ECO:0000256" key="2">
    <source>
        <dbReference type="SAM" id="Phobius"/>
    </source>
</evidence>
<comment type="caution">
    <text evidence="4">The sequence shown here is derived from an EMBL/GenBank/DDBJ whole genome shotgun (WGS) entry which is preliminary data.</text>
</comment>
<organism evidence="4 5">
    <name type="scientific">Bacillus rhizoplanae</name>
    <dbReference type="NCBI Taxonomy" id="2880966"/>
    <lineage>
        <taxon>Bacteria</taxon>
        <taxon>Bacillati</taxon>
        <taxon>Bacillota</taxon>
        <taxon>Bacilli</taxon>
        <taxon>Bacillales</taxon>
        <taxon>Bacillaceae</taxon>
        <taxon>Bacillus</taxon>
    </lineage>
</organism>
<keyword evidence="2" id="KW-1133">Transmembrane helix</keyword>
<keyword evidence="5" id="KW-1185">Reference proteome</keyword>
<sequence>MARRKTYKNKAAANVIAVFWFIIAGIFLYGLYLFAGFLDYLIDEIRNKNIFIISSLMTSSIIGLWLFFRSVIQYFERQSALIEEAEERLKLEEIRRIERERKLRTLEGLRDMDPFDFEELVADIFRKRGYKAQVTSRSNDGGKDIILRRNGQVAFVECKRYNAKKKVGRPDMQKFHSALVDANANKGYFVTSNEFASTAQEYAKGKGIQLIDGIKLLEMMEKNSKYVLSKK</sequence>
<feature type="transmembrane region" description="Helical" evidence="2">
    <location>
        <begin position="50"/>
        <end position="68"/>
    </location>
</feature>
<name>A0ABN8A2G1_9BACI</name>
<keyword evidence="1" id="KW-0175">Coiled coil</keyword>
<proteinExistence type="predicted"/>
<feature type="transmembrane region" description="Helical" evidence="2">
    <location>
        <begin position="12"/>
        <end position="38"/>
    </location>
</feature>
<protein>
    <recommendedName>
        <fullName evidence="3">Restriction endonuclease type IV Mrr domain-containing protein</fullName>
    </recommendedName>
</protein>
<evidence type="ECO:0000313" key="5">
    <source>
        <dbReference type="Proteomes" id="UP000789423"/>
    </source>
</evidence>
<dbReference type="InterPro" id="IPR007560">
    <property type="entry name" value="Restrct_endonuc_IV_Mrr"/>
</dbReference>
<dbReference type="Gene3D" id="3.40.1350.10">
    <property type="match status" value="1"/>
</dbReference>
<dbReference type="PANTHER" id="PTHR30015:SF7">
    <property type="entry name" value="TYPE IV METHYL-DIRECTED RESTRICTION ENZYME ECOKMRR"/>
    <property type="match status" value="1"/>
</dbReference>
<dbReference type="SUPFAM" id="SSF52980">
    <property type="entry name" value="Restriction endonuclease-like"/>
    <property type="match status" value="1"/>
</dbReference>
<accession>A0ABN8A2G1</accession>
<dbReference type="Proteomes" id="UP000789423">
    <property type="component" value="Unassembled WGS sequence"/>
</dbReference>
<dbReference type="InterPro" id="IPR011335">
    <property type="entry name" value="Restrct_endonuc-II-like"/>
</dbReference>
<evidence type="ECO:0000259" key="3">
    <source>
        <dbReference type="Pfam" id="PF04471"/>
    </source>
</evidence>
<dbReference type="PANTHER" id="PTHR30015">
    <property type="entry name" value="MRR RESTRICTION SYSTEM PROTEIN"/>
    <property type="match status" value="1"/>
</dbReference>